<dbReference type="Pfam" id="PF05598">
    <property type="entry name" value="DUF772"/>
    <property type="match status" value="1"/>
</dbReference>
<protein>
    <submittedName>
        <fullName evidence="4">IS1182 family transposase</fullName>
    </submittedName>
</protein>
<evidence type="ECO:0000313" key="5">
    <source>
        <dbReference type="Proteomes" id="UP000254771"/>
    </source>
</evidence>
<feature type="domain" description="Transposase InsH N-terminal" evidence="2">
    <location>
        <begin position="19"/>
        <end position="112"/>
    </location>
</feature>
<dbReference type="Pfam" id="PF13751">
    <property type="entry name" value="DDE_Tnp_1_6"/>
    <property type="match status" value="1"/>
</dbReference>
<comment type="caution">
    <text evidence="4">The sequence shown here is derived from an EMBL/GenBank/DDBJ whole genome shotgun (WGS) entry which is preliminary data.</text>
</comment>
<dbReference type="EMBL" id="QFXE01000005">
    <property type="protein sequence ID" value="RDH87946.1"/>
    <property type="molecule type" value="Genomic_DNA"/>
</dbReference>
<name>A0A370DSA2_9GAMM</name>
<dbReference type="AlphaFoldDB" id="A0A370DSA2"/>
<evidence type="ECO:0000259" key="2">
    <source>
        <dbReference type="Pfam" id="PF05598"/>
    </source>
</evidence>
<reference evidence="4 5" key="1">
    <citation type="journal article" date="2018" name="ISME J.">
        <title>Endosymbiont genomes yield clues of tubeworm success.</title>
        <authorList>
            <person name="Li Y."/>
            <person name="Liles M.R."/>
            <person name="Halanych K.M."/>
        </authorList>
    </citation>
    <scope>NUCLEOTIDE SEQUENCE [LARGE SCALE GENOMIC DNA]</scope>
    <source>
        <strain evidence="4">A1462</strain>
    </source>
</reference>
<gene>
    <name evidence="4" type="ORF">DIZ78_03670</name>
</gene>
<keyword evidence="5" id="KW-1185">Reference proteome</keyword>
<proteinExistence type="predicted"/>
<evidence type="ECO:0000256" key="1">
    <source>
        <dbReference type="SAM" id="Coils"/>
    </source>
</evidence>
<dbReference type="InterPro" id="IPR047629">
    <property type="entry name" value="IS1182_transpos"/>
</dbReference>
<evidence type="ECO:0000259" key="3">
    <source>
        <dbReference type="Pfam" id="PF13751"/>
    </source>
</evidence>
<organism evidence="4 5">
    <name type="scientific">endosymbiont of Escarpia spicata</name>
    <dbReference type="NCBI Taxonomy" id="2200908"/>
    <lineage>
        <taxon>Bacteria</taxon>
        <taxon>Pseudomonadati</taxon>
        <taxon>Pseudomonadota</taxon>
        <taxon>Gammaproteobacteria</taxon>
        <taxon>sulfur-oxidizing symbionts</taxon>
    </lineage>
</organism>
<feature type="domain" description="Transposase DDE" evidence="3">
    <location>
        <begin position="346"/>
        <end position="460"/>
    </location>
</feature>
<dbReference type="NCBIfam" id="NF033551">
    <property type="entry name" value="transpos_IS1182"/>
    <property type="match status" value="1"/>
</dbReference>
<accession>A0A370DSA2</accession>
<dbReference type="Proteomes" id="UP000254771">
    <property type="component" value="Unassembled WGS sequence"/>
</dbReference>
<dbReference type="InterPro" id="IPR025668">
    <property type="entry name" value="Tnp_DDE_dom"/>
</dbReference>
<evidence type="ECO:0000313" key="4">
    <source>
        <dbReference type="EMBL" id="RDH87946.1"/>
    </source>
</evidence>
<sequence>MKRFIEGVDRNQSTLFPERLEDFIAEDNPVRVVDVFVDQLDLRELGFWGIDPSATGRPAYHPSQLLKLYIYGYLNRIPSSRRLERETQRNIELMWLIERLSPDFKTVADFRKDNGPAIRRVCREFVVLCRRLDLFSQAIVAIDGSKFKAVNNRDKNFTSAKMKRRMEQIEKSIDRYLGQLDSADREAPSIAEAKTSRLKDKIAVLTEEMQRLRRIEAQMLESPDQQISLTDPDARSMKTRGNGIVGYNVQTAVDVENHLIVSHEVINSGSDRGQLSNMAKQAQDAMGAEYLSAVADRGYFKGEEILACDEAGIEVTLPKPQTSSGQAAGRFGKRDFQYVPEDDEYLCPAGERLIWRMTTQERGRTLHRYWSSTCPRCSIKDRCTPSPQRRVTRWEHEEVLEAVQARLDRDPDKMRLRRQTAEHPFGTLKIWMGYTHFLTRTLPKVRTEMSLQVLSYNLKRAINLLGVGVLLDAIQA</sequence>
<feature type="coiled-coil region" evidence="1">
    <location>
        <begin position="159"/>
        <end position="215"/>
    </location>
</feature>
<dbReference type="PANTHER" id="PTHR33408">
    <property type="entry name" value="TRANSPOSASE"/>
    <property type="match status" value="1"/>
</dbReference>
<dbReference type="InterPro" id="IPR008490">
    <property type="entry name" value="Transposase_InsH_N"/>
</dbReference>
<keyword evidence="1" id="KW-0175">Coiled coil</keyword>
<dbReference type="PANTHER" id="PTHR33408:SF2">
    <property type="entry name" value="TRANSPOSASE DDE DOMAIN-CONTAINING PROTEIN"/>
    <property type="match status" value="1"/>
</dbReference>